<dbReference type="SUPFAM" id="SSF55957">
    <property type="entry name" value="Phosphoglucomutase, C-terminal domain"/>
    <property type="match status" value="1"/>
</dbReference>
<dbReference type="PANTHER" id="PTHR45745">
    <property type="entry name" value="PHOSPHOMANNOMUTASE 45A"/>
    <property type="match status" value="1"/>
</dbReference>
<dbReference type="InterPro" id="IPR005846">
    <property type="entry name" value="A-D-PHexomutase_a/b/a-III"/>
</dbReference>
<evidence type="ECO:0000256" key="3">
    <source>
        <dbReference type="ARBA" id="ARBA00022553"/>
    </source>
</evidence>
<gene>
    <name evidence="11" type="ORF">BZA70DRAFT_275500</name>
</gene>
<dbReference type="Pfam" id="PF02880">
    <property type="entry name" value="PGM_PMM_III"/>
    <property type="match status" value="1"/>
</dbReference>
<keyword evidence="12" id="KW-1185">Reference proteome</keyword>
<evidence type="ECO:0000259" key="9">
    <source>
        <dbReference type="Pfam" id="PF02879"/>
    </source>
</evidence>
<comment type="similarity">
    <text evidence="2">Belongs to the phosphohexose mutase family.</text>
</comment>
<evidence type="ECO:0000256" key="1">
    <source>
        <dbReference type="ARBA" id="ARBA00001946"/>
    </source>
</evidence>
<comment type="cofactor">
    <cofactor evidence="1">
        <name>Mg(2+)</name>
        <dbReference type="ChEBI" id="CHEBI:18420"/>
    </cofactor>
</comment>
<dbReference type="SUPFAM" id="SSF53738">
    <property type="entry name" value="Phosphoglucomutase, first 3 domains"/>
    <property type="match status" value="3"/>
</dbReference>
<dbReference type="InterPro" id="IPR036900">
    <property type="entry name" value="A-D-PHexomutase_C_sf"/>
</dbReference>
<evidence type="ECO:0000256" key="4">
    <source>
        <dbReference type="ARBA" id="ARBA00022723"/>
    </source>
</evidence>
<dbReference type="InterPro" id="IPR005844">
    <property type="entry name" value="A-D-PHexomutase_a/b/a-I"/>
</dbReference>
<evidence type="ECO:0000259" key="8">
    <source>
        <dbReference type="Pfam" id="PF02878"/>
    </source>
</evidence>
<accession>A0ABR1F858</accession>
<dbReference type="Gene3D" id="3.40.120.10">
    <property type="entry name" value="Alpha-D-Glucose-1,6-Bisphosphate, subunit A, domain 3"/>
    <property type="match status" value="3"/>
</dbReference>
<keyword evidence="3" id="KW-0597">Phosphoprotein</keyword>
<reference evidence="11 12" key="1">
    <citation type="submission" date="2024-03" db="EMBL/GenBank/DDBJ databases">
        <title>Genome-scale model development and genomic sequencing of the oleaginous clade Lipomyces.</title>
        <authorList>
            <consortium name="Lawrence Berkeley National Laboratory"/>
            <person name="Czajka J.J."/>
            <person name="Han Y."/>
            <person name="Kim J."/>
            <person name="Mondo S.J."/>
            <person name="Hofstad B.A."/>
            <person name="Robles A."/>
            <person name="Haridas S."/>
            <person name="Riley R."/>
            <person name="LaButti K."/>
            <person name="Pangilinan J."/>
            <person name="Andreopoulos W."/>
            <person name="Lipzen A."/>
            <person name="Yan J."/>
            <person name="Wang M."/>
            <person name="Ng V."/>
            <person name="Grigoriev I.V."/>
            <person name="Spatafora J.W."/>
            <person name="Magnuson J.K."/>
            <person name="Baker S.E."/>
            <person name="Pomraning K.R."/>
        </authorList>
    </citation>
    <scope>NUCLEOTIDE SEQUENCE [LARGE SCALE GENOMIC DNA]</scope>
    <source>
        <strain evidence="11 12">Phaff 52-87</strain>
    </source>
</reference>
<protein>
    <recommendedName>
        <fullName evidence="13">Phosphoglucomutase</fullName>
    </recommendedName>
</protein>
<dbReference type="Proteomes" id="UP001498771">
    <property type="component" value="Unassembled WGS sequence"/>
</dbReference>
<evidence type="ECO:0000256" key="6">
    <source>
        <dbReference type="ARBA" id="ARBA00023235"/>
    </source>
</evidence>
<dbReference type="PANTHER" id="PTHR45745:SF1">
    <property type="entry name" value="PHOSPHOGLUCOMUTASE 2B-RELATED"/>
    <property type="match status" value="1"/>
</dbReference>
<evidence type="ECO:0000313" key="11">
    <source>
        <dbReference type="EMBL" id="KAK7206034.1"/>
    </source>
</evidence>
<dbReference type="PROSITE" id="PS00710">
    <property type="entry name" value="PGM_PMM"/>
    <property type="match status" value="1"/>
</dbReference>
<name>A0ABR1F858_9ASCO</name>
<evidence type="ECO:0008006" key="13">
    <source>
        <dbReference type="Google" id="ProtNLM"/>
    </source>
</evidence>
<dbReference type="GeneID" id="90037678"/>
<evidence type="ECO:0000259" key="7">
    <source>
        <dbReference type="Pfam" id="PF00408"/>
    </source>
</evidence>
<dbReference type="InterPro" id="IPR016055">
    <property type="entry name" value="A-D-PHexomutase_a/b/a-I/II/III"/>
</dbReference>
<dbReference type="InterPro" id="IPR005845">
    <property type="entry name" value="A-D-PHexomutase_a/b/a-II"/>
</dbReference>
<dbReference type="Pfam" id="PF02879">
    <property type="entry name" value="PGM_PMM_II"/>
    <property type="match status" value="1"/>
</dbReference>
<keyword evidence="5" id="KW-0460">Magnesium</keyword>
<comment type="caution">
    <text evidence="11">The sequence shown here is derived from an EMBL/GenBank/DDBJ whole genome shotgun (WGS) entry which is preliminary data.</text>
</comment>
<evidence type="ECO:0000256" key="2">
    <source>
        <dbReference type="ARBA" id="ARBA00010231"/>
    </source>
</evidence>
<keyword evidence="4" id="KW-0479">Metal-binding</keyword>
<dbReference type="PRINTS" id="PR00509">
    <property type="entry name" value="PGMPMM"/>
</dbReference>
<feature type="domain" description="Alpha-D-phosphohexomutase alpha/beta/alpha" evidence="9">
    <location>
        <begin position="214"/>
        <end position="316"/>
    </location>
</feature>
<keyword evidence="6" id="KW-0413">Isomerase</keyword>
<sequence length="607" mass="67527">MPQSLKSIRELADDWLALDQNENTRKQITDLLAAGNVAELDRRLRTRIQFGTAGLRAKLEAGFSRMNELTVLQASQGLSVYVAGAVPDALKRGIVIGYDHRHESAEFARLTACAFLHKGFVVHFLDKLVHTPLVPFAVDRLHAACGVMVTASHNPASANGYKVYWSNGCQIVKPRDKGIAAAIDDNLEPWIWDKTLVDKSPLVNRPLTEIADQYYAQLAVLAGDTKINSMMRFMYTPMHGVGGPYAERAAALLGAVPDKNMFVVPEQAEPDPDFPTVEFPNPEEKGALKLAMASSDKIDISLVVANDPDADRFSAAVKGADGKWMQLTGNELGILFAYFLFSTMDTTKFELSKLAMLNSTASSQILRSFAETEGFYYEETLTGFKWLGNRAIELEAQGYNVVFAFEEAIGYMFPGIHDKDGIGAMMMFLKLLRWIEDTVSGTKMTRAQGIIIVLEQIYKKYGYFENKNSYYVALDPRVTDSVFNYIRTKSDGAAAAEPSGNNEYRYPSRVGTRQVTYWRDLTLGYDSSTPDHVPVLPVSKSSEMITFALDSAVRVTIRGSGTEPKLKVYIEAKSTVSREASRQIADEVWDDLEREWFRPGETGLLRP</sequence>
<evidence type="ECO:0000256" key="5">
    <source>
        <dbReference type="ARBA" id="ARBA00022842"/>
    </source>
</evidence>
<dbReference type="RefSeq" id="XP_064769067.1">
    <property type="nucleotide sequence ID" value="XM_064912166.1"/>
</dbReference>
<organism evidence="11 12">
    <name type="scientific">Myxozyma melibiosi</name>
    <dbReference type="NCBI Taxonomy" id="54550"/>
    <lineage>
        <taxon>Eukaryota</taxon>
        <taxon>Fungi</taxon>
        <taxon>Dikarya</taxon>
        <taxon>Ascomycota</taxon>
        <taxon>Saccharomycotina</taxon>
        <taxon>Lipomycetes</taxon>
        <taxon>Lipomycetales</taxon>
        <taxon>Lipomycetaceae</taxon>
        <taxon>Myxozyma</taxon>
    </lineage>
</organism>
<evidence type="ECO:0000259" key="10">
    <source>
        <dbReference type="Pfam" id="PF02880"/>
    </source>
</evidence>
<dbReference type="Gene3D" id="3.30.310.50">
    <property type="entry name" value="Alpha-D-phosphohexomutase, C-terminal domain"/>
    <property type="match status" value="1"/>
</dbReference>
<dbReference type="CDD" id="cd05799">
    <property type="entry name" value="PGM2"/>
    <property type="match status" value="1"/>
</dbReference>
<feature type="domain" description="Alpha-D-phosphohexomutase alpha/beta/alpha" evidence="8">
    <location>
        <begin position="48"/>
        <end position="186"/>
    </location>
</feature>
<dbReference type="InterPro" id="IPR005841">
    <property type="entry name" value="Alpha-D-phosphohexomutase_SF"/>
</dbReference>
<proteinExistence type="inferred from homology"/>
<feature type="domain" description="Alpha-D-phosphohexomutase alpha/beta/alpha" evidence="10">
    <location>
        <begin position="329"/>
        <end position="433"/>
    </location>
</feature>
<evidence type="ECO:0000313" key="12">
    <source>
        <dbReference type="Proteomes" id="UP001498771"/>
    </source>
</evidence>
<dbReference type="EMBL" id="JBBJBU010000003">
    <property type="protein sequence ID" value="KAK7206034.1"/>
    <property type="molecule type" value="Genomic_DNA"/>
</dbReference>
<feature type="domain" description="Alpha-D-phosphohexomutase C-terminal" evidence="7">
    <location>
        <begin position="552"/>
        <end position="575"/>
    </location>
</feature>
<dbReference type="Pfam" id="PF00408">
    <property type="entry name" value="PGM_PMM_IV"/>
    <property type="match status" value="1"/>
</dbReference>
<dbReference type="Pfam" id="PF02878">
    <property type="entry name" value="PGM_PMM_I"/>
    <property type="match status" value="1"/>
</dbReference>
<dbReference type="InterPro" id="IPR016066">
    <property type="entry name" value="A-D-PHexomutase_CS"/>
</dbReference>
<dbReference type="InterPro" id="IPR005843">
    <property type="entry name" value="A-D-PHexomutase_C"/>
</dbReference>